<name>A0A916TV60_9SPHN</name>
<evidence type="ECO:0000256" key="1">
    <source>
        <dbReference type="SAM" id="SignalP"/>
    </source>
</evidence>
<reference evidence="2" key="1">
    <citation type="journal article" date="2014" name="Int. J. Syst. Evol. Microbiol.">
        <title>Complete genome sequence of Corynebacterium casei LMG S-19264T (=DSM 44701T), isolated from a smear-ripened cheese.</title>
        <authorList>
            <consortium name="US DOE Joint Genome Institute (JGI-PGF)"/>
            <person name="Walter F."/>
            <person name="Albersmeier A."/>
            <person name="Kalinowski J."/>
            <person name="Ruckert C."/>
        </authorList>
    </citation>
    <scope>NUCLEOTIDE SEQUENCE</scope>
    <source>
        <strain evidence="2">CGMCC 1.15095</strain>
    </source>
</reference>
<dbReference type="Gene3D" id="3.20.20.80">
    <property type="entry name" value="Glycosidases"/>
    <property type="match status" value="1"/>
</dbReference>
<dbReference type="AlphaFoldDB" id="A0A916TV60"/>
<dbReference type="PANTHER" id="PTHR46145:SF4">
    <property type="entry name" value="HEPARANASE"/>
    <property type="match status" value="1"/>
</dbReference>
<dbReference type="InterPro" id="IPR017853">
    <property type="entry name" value="GH"/>
</dbReference>
<accession>A0A916TV60</accession>
<organism evidence="2 3">
    <name type="scientific">Novosphingobium endophyticum</name>
    <dbReference type="NCBI Taxonomy" id="1955250"/>
    <lineage>
        <taxon>Bacteria</taxon>
        <taxon>Pseudomonadati</taxon>
        <taxon>Pseudomonadota</taxon>
        <taxon>Alphaproteobacteria</taxon>
        <taxon>Sphingomonadales</taxon>
        <taxon>Sphingomonadaceae</taxon>
        <taxon>Novosphingobium</taxon>
    </lineage>
</organism>
<keyword evidence="1" id="KW-0732">Signal</keyword>
<protein>
    <recommendedName>
        <fullName evidence="4">Glycosyl hydrolase family 79, N-terminal domain</fullName>
    </recommendedName>
</protein>
<proteinExistence type="predicted"/>
<dbReference type="EMBL" id="BMHK01000031">
    <property type="protein sequence ID" value="GGC11892.1"/>
    <property type="molecule type" value="Genomic_DNA"/>
</dbReference>
<dbReference type="SUPFAM" id="SSF51445">
    <property type="entry name" value="(Trans)glycosidases"/>
    <property type="match status" value="1"/>
</dbReference>
<keyword evidence="3" id="KW-1185">Reference proteome</keyword>
<comment type="caution">
    <text evidence="2">The sequence shown here is derived from an EMBL/GenBank/DDBJ whole genome shotgun (WGS) entry which is preliminary data.</text>
</comment>
<sequence length="519" mass="55962">MRGKRCWEKTLMNKPIGLAALLAALTVSTASCVTSAAGPGTELAQLRPIAEVDERFQSYNVEMVEVTGGRFWAPYGGSADEMYRQRPPENLADPRLRALTKHLGPAYMRVSGTWANSTYLEAEDEDLSSPPPGYNQVLTREQWRGAVDFARAVDAEIGVSYAVSEGPRGPDGVWTTDQAQRLLDLTRAAGGDLAFSEFINEPNAASLGRLPKDYSVADYTRDFGIFKAWAQREAPSMKIVGPGGVGEGGDLSQIPVASLAKMLLTEQLMKANPDAVDVVSYHFYGGVSQRCANTRAKKADRGEALTPGWLDLTLRDWRYYSQLRDKYEPGDPMWVTETAQAACGGSPWATAFVDSFRYVNQLGLLAQKDVKVVFHNTLAASDYSLIDEHTREPRPNYWAAILWRRTMGTTVLASPSSPSPDLRIYAHCLPGGNGGVGLAAINLSESPHGLDLGAHARVWLMQSGSLDNKTVTVNGLTPRLEADGSLSGLGGAPASTSFAVPGRSIAFVAVSDAGNPACR</sequence>
<feature type="signal peptide" evidence="1">
    <location>
        <begin position="1"/>
        <end position="36"/>
    </location>
</feature>
<feature type="chain" id="PRO_5038009432" description="Glycosyl hydrolase family 79, N-terminal domain" evidence="1">
    <location>
        <begin position="37"/>
        <end position="519"/>
    </location>
</feature>
<evidence type="ECO:0000313" key="2">
    <source>
        <dbReference type="EMBL" id="GGC11892.1"/>
    </source>
</evidence>
<reference evidence="2" key="2">
    <citation type="submission" date="2020-09" db="EMBL/GenBank/DDBJ databases">
        <authorList>
            <person name="Sun Q."/>
            <person name="Zhou Y."/>
        </authorList>
    </citation>
    <scope>NUCLEOTIDE SEQUENCE</scope>
    <source>
        <strain evidence="2">CGMCC 1.15095</strain>
    </source>
</reference>
<gene>
    <name evidence="2" type="ORF">GCM10011494_33360</name>
</gene>
<dbReference type="PANTHER" id="PTHR46145">
    <property type="entry name" value="HEPARANASE"/>
    <property type="match status" value="1"/>
</dbReference>
<evidence type="ECO:0008006" key="4">
    <source>
        <dbReference type="Google" id="ProtNLM"/>
    </source>
</evidence>
<dbReference type="PROSITE" id="PS51257">
    <property type="entry name" value="PROKAR_LIPOPROTEIN"/>
    <property type="match status" value="1"/>
</dbReference>
<evidence type="ECO:0000313" key="3">
    <source>
        <dbReference type="Proteomes" id="UP000608154"/>
    </source>
</evidence>
<dbReference type="Proteomes" id="UP000608154">
    <property type="component" value="Unassembled WGS sequence"/>
</dbReference>